<reference evidence="2" key="1">
    <citation type="journal article" date="2015" name="Nature">
        <title>Complex archaea that bridge the gap between prokaryotes and eukaryotes.</title>
        <authorList>
            <person name="Spang A."/>
            <person name="Saw J.H."/>
            <person name="Jorgensen S.L."/>
            <person name="Zaremba-Niedzwiedzka K."/>
            <person name="Martijn J."/>
            <person name="Lind A.E."/>
            <person name="van Eijk R."/>
            <person name="Schleper C."/>
            <person name="Guy L."/>
            <person name="Ettema T.J."/>
        </authorList>
    </citation>
    <scope>NUCLEOTIDE SEQUENCE</scope>
</reference>
<sequence length="103" mass="11107">MAKTKSSDMFGFIGIAMGSMAIAMAVLRALFGESTLFDLSKGAFLDVSDAIIVAVLFFGGIFILAVSVKNKKKNQIAVDTIVIIVIIVVINLLLDVEFDLFNF</sequence>
<accession>A0A0F9UV54</accession>
<comment type="caution">
    <text evidence="2">The sequence shown here is derived from an EMBL/GenBank/DDBJ whole genome shotgun (WGS) entry which is preliminary data.</text>
</comment>
<feature type="transmembrane region" description="Helical" evidence="1">
    <location>
        <begin position="43"/>
        <end position="64"/>
    </location>
</feature>
<evidence type="ECO:0000313" key="2">
    <source>
        <dbReference type="EMBL" id="KKN95624.1"/>
    </source>
</evidence>
<keyword evidence="1" id="KW-0472">Membrane</keyword>
<organism evidence="2">
    <name type="scientific">marine sediment metagenome</name>
    <dbReference type="NCBI Taxonomy" id="412755"/>
    <lineage>
        <taxon>unclassified sequences</taxon>
        <taxon>metagenomes</taxon>
        <taxon>ecological metagenomes</taxon>
    </lineage>
</organism>
<keyword evidence="1" id="KW-1133">Transmembrane helix</keyword>
<proteinExistence type="predicted"/>
<protein>
    <submittedName>
        <fullName evidence="2">Uncharacterized protein</fullName>
    </submittedName>
</protein>
<feature type="transmembrane region" description="Helical" evidence="1">
    <location>
        <begin position="12"/>
        <end position="31"/>
    </location>
</feature>
<feature type="transmembrane region" description="Helical" evidence="1">
    <location>
        <begin position="76"/>
        <end position="94"/>
    </location>
</feature>
<keyword evidence="1" id="KW-0812">Transmembrane</keyword>
<gene>
    <name evidence="2" type="ORF">LCGC14_0174930</name>
</gene>
<name>A0A0F9UV54_9ZZZZ</name>
<dbReference type="AlphaFoldDB" id="A0A0F9UV54"/>
<dbReference type="EMBL" id="LAZR01000069">
    <property type="protein sequence ID" value="KKN95624.1"/>
    <property type="molecule type" value="Genomic_DNA"/>
</dbReference>
<evidence type="ECO:0000256" key="1">
    <source>
        <dbReference type="SAM" id="Phobius"/>
    </source>
</evidence>